<evidence type="ECO:0000256" key="1">
    <source>
        <dbReference type="ARBA" id="ARBA00011900"/>
    </source>
</evidence>
<evidence type="ECO:0000256" key="2">
    <source>
        <dbReference type="ARBA" id="ARBA00022603"/>
    </source>
</evidence>
<accession>A0A1F6V850</accession>
<dbReference type="GO" id="GO:0009307">
    <property type="term" value="P:DNA restriction-modification system"/>
    <property type="evidence" value="ECO:0007669"/>
    <property type="project" value="InterPro"/>
</dbReference>
<comment type="caution">
    <text evidence="6">The sequence shown here is derived from an EMBL/GenBank/DDBJ whole genome shotgun (WGS) entry which is preliminary data.</text>
</comment>
<organism evidence="6 7">
    <name type="scientific">Candidatus Nomurabacteria bacterium RIFCSPHIGHO2_01_FULL_39_10</name>
    <dbReference type="NCBI Taxonomy" id="1801733"/>
    <lineage>
        <taxon>Bacteria</taxon>
        <taxon>Candidatus Nomuraibacteriota</taxon>
    </lineage>
</organism>
<dbReference type="GO" id="GO:0032259">
    <property type="term" value="P:methylation"/>
    <property type="evidence" value="ECO:0007669"/>
    <property type="project" value="UniProtKB-KW"/>
</dbReference>
<sequence>MDLLIGNRRYTGSKKALLNDIYESITPLYKNKGVFADLFAGTGAVSAFMLTKGFNVIVNDNLRSNYVAYQAWLGKGNFNFKKLEKIVSEFNSLNGKKLNRNYFSNIYGGKYFSVTDAKKIGYLRDKIEKIKLTEREKNILLASLMYTTDKIANTVGHFEHFLSKDPIDKGVILRLPKIEKFTGYASIYNTDANKLVRKITCDVAYIDPPYNTRQYVNFYHVLENLIKWEKPTEFEGTSMKFKRNHLKSDYSKSKAPVVFKDLIDNLKAKLIVVSYNNTYFAKSSASNNKISKAQLLAILSRKGKVLVKEIKHKSFNSGKTDFKNHKEILYVCKVA</sequence>
<evidence type="ECO:0000313" key="7">
    <source>
        <dbReference type="Proteomes" id="UP000178700"/>
    </source>
</evidence>
<evidence type="ECO:0000256" key="5">
    <source>
        <dbReference type="ARBA" id="ARBA00047942"/>
    </source>
</evidence>
<dbReference type="GO" id="GO:0009007">
    <property type="term" value="F:site-specific DNA-methyltransferase (adenine-specific) activity"/>
    <property type="evidence" value="ECO:0007669"/>
    <property type="project" value="UniProtKB-EC"/>
</dbReference>
<keyword evidence="4" id="KW-0949">S-adenosyl-L-methionine</keyword>
<dbReference type="Pfam" id="PF02086">
    <property type="entry name" value="MethyltransfD12"/>
    <property type="match status" value="1"/>
</dbReference>
<comment type="catalytic activity">
    <reaction evidence="5">
        <text>a 2'-deoxyadenosine in DNA + S-adenosyl-L-methionine = an N(6)-methyl-2'-deoxyadenosine in DNA + S-adenosyl-L-homocysteine + H(+)</text>
        <dbReference type="Rhea" id="RHEA:15197"/>
        <dbReference type="Rhea" id="RHEA-COMP:12418"/>
        <dbReference type="Rhea" id="RHEA-COMP:12419"/>
        <dbReference type="ChEBI" id="CHEBI:15378"/>
        <dbReference type="ChEBI" id="CHEBI:57856"/>
        <dbReference type="ChEBI" id="CHEBI:59789"/>
        <dbReference type="ChEBI" id="CHEBI:90615"/>
        <dbReference type="ChEBI" id="CHEBI:90616"/>
        <dbReference type="EC" id="2.1.1.72"/>
    </reaction>
</comment>
<dbReference type="InterPro" id="IPR002052">
    <property type="entry name" value="DNA_methylase_N6_adenine_CS"/>
</dbReference>
<dbReference type="EC" id="2.1.1.72" evidence="1"/>
<dbReference type="GO" id="GO:0003676">
    <property type="term" value="F:nucleic acid binding"/>
    <property type="evidence" value="ECO:0007669"/>
    <property type="project" value="InterPro"/>
</dbReference>
<evidence type="ECO:0000313" key="6">
    <source>
        <dbReference type="EMBL" id="OGI65666.1"/>
    </source>
</evidence>
<dbReference type="PROSITE" id="PS00092">
    <property type="entry name" value="N6_MTASE"/>
    <property type="match status" value="1"/>
</dbReference>
<dbReference type="EMBL" id="MFTJ01000023">
    <property type="protein sequence ID" value="OGI65666.1"/>
    <property type="molecule type" value="Genomic_DNA"/>
</dbReference>
<dbReference type="AlphaFoldDB" id="A0A1F6V850"/>
<keyword evidence="2" id="KW-0489">Methyltransferase</keyword>
<dbReference type="Proteomes" id="UP000178700">
    <property type="component" value="Unassembled WGS sequence"/>
</dbReference>
<dbReference type="PRINTS" id="PR00505">
    <property type="entry name" value="D12N6MTFRASE"/>
</dbReference>
<proteinExistence type="predicted"/>
<dbReference type="InterPro" id="IPR012327">
    <property type="entry name" value="MeTrfase_D12"/>
</dbReference>
<dbReference type="InterPro" id="IPR029063">
    <property type="entry name" value="SAM-dependent_MTases_sf"/>
</dbReference>
<protein>
    <recommendedName>
        <fullName evidence="1">site-specific DNA-methyltransferase (adenine-specific)</fullName>
        <ecNumber evidence="1">2.1.1.72</ecNumber>
    </recommendedName>
</protein>
<reference evidence="6 7" key="1">
    <citation type="journal article" date="2016" name="Nat. Commun.">
        <title>Thousands of microbial genomes shed light on interconnected biogeochemical processes in an aquifer system.</title>
        <authorList>
            <person name="Anantharaman K."/>
            <person name="Brown C.T."/>
            <person name="Hug L.A."/>
            <person name="Sharon I."/>
            <person name="Castelle C.J."/>
            <person name="Probst A.J."/>
            <person name="Thomas B.C."/>
            <person name="Singh A."/>
            <person name="Wilkins M.J."/>
            <person name="Karaoz U."/>
            <person name="Brodie E.L."/>
            <person name="Williams K.H."/>
            <person name="Hubbard S.S."/>
            <person name="Banfield J.F."/>
        </authorList>
    </citation>
    <scope>NUCLEOTIDE SEQUENCE [LARGE SCALE GENOMIC DNA]</scope>
</reference>
<evidence type="ECO:0000256" key="4">
    <source>
        <dbReference type="ARBA" id="ARBA00022691"/>
    </source>
</evidence>
<keyword evidence="3" id="KW-0808">Transferase</keyword>
<dbReference type="SUPFAM" id="SSF53335">
    <property type="entry name" value="S-adenosyl-L-methionine-dependent methyltransferases"/>
    <property type="match status" value="1"/>
</dbReference>
<name>A0A1F6V850_9BACT</name>
<gene>
    <name evidence="6" type="ORF">A2642_00435</name>
</gene>
<evidence type="ECO:0000256" key="3">
    <source>
        <dbReference type="ARBA" id="ARBA00022679"/>
    </source>
</evidence>